<evidence type="ECO:0000313" key="8">
    <source>
        <dbReference type="EMBL" id="GMI36276.1"/>
    </source>
</evidence>
<comment type="caution">
    <text evidence="8">The sequence shown here is derived from an EMBL/GenBank/DDBJ whole genome shotgun (WGS) entry which is preliminary data.</text>
</comment>
<keyword evidence="4 6" id="KW-0472">Membrane</keyword>
<evidence type="ECO:0000256" key="6">
    <source>
        <dbReference type="SAM" id="Phobius"/>
    </source>
</evidence>
<protein>
    <recommendedName>
        <fullName evidence="7">VASt domain-containing protein</fullName>
    </recommendedName>
</protein>
<sequence length="1332" mass="145516">METEANRIRLASVASTGSDRVVEPFRDSPARLGITGSAKWDLLLSSSERSRKFTPAMDVNPPHGTAPSYHGIGVMVAFERSKALAVTGMSCSSLLSEISSVTEAYSKRVEKSCEIFSSSVSLLEMSNALTTGSKGISPPHFTNVFQQSLLSFAKQVQFYSITLKSNVARPVSADSSAYEKACRDGNTSYVATRRKCAKVRGSLNKAKAKYYKKVEEAELLIEEVMKCYREVETRKSKRSPSITEEESINPSSPKKPSGSPPESGSSTSTTNGTPSQESKSSSFTTMFSPETNLTKVSERLYSCLASLKENDTTYRSCVEEDASAVKAADAMEIEVLSNMEAAEQERLKSFFESLKRLVLAEEGTLRNMESAIDRFLATRPSSTSSAQTSAFPIPTISEAFAAYSSTTEDGGARHNPRPISGNVQAEADAFGLPLSAAQLRSDVIALWKRSSGILQFLTTLKKVVESLQSATDAYCLGLSSALTAVGYPTPEKGGSPSVDPTSLCMTIVKAEGPRCFQCWSSVVSSVVSQIRLGRAMHGSLHDLLEKLLPQAAVAEEEKALRQFKDTTDVVWKGVCEGGKNLGRAEAKWTQSESEVVKTGEKLKLVRAEMERERELLGAAGVEEGKDQDEGFGGMRRALGHVLNTLGTGDNLLSTKERLDLAEKAFERAKSSMAESKINLAVVTKSTQEKYEAYSKHFSEMFKLLSKGEKRKGEIGGELLTTVAHCLKEFVAGRQKNIVEAMSTVEKIEGSGDEGILGDSAQWAKKISRKILKKCSSDSSLPPSSPPSHPLYDAPLSLKGSPLVYALLLNVFLHGEGEGQRVMGEEEGVKCEVICGLLQRLGEEGGALGGKRESVKEREQQVFEDTFKGFWGEQGEEVGEGKKEDSGSGSEVDVQGSTRGGGGGEAPRVVASFSCAYWPREGDEAKGYIPSPLLHGRLYATASAMYFVGWGKFKFSIQIEHISSLKKERTAGGALDNALLVVDVEGKEFFFGSFAFRDDCMGLIERLRSVKGALIEGGFVEPTPVPVEEEREEEEEEEDTEEEGGEEGEWEEFEMKKDEAVSKMTMVVEGTLQGINVKRFWKEFWRDKGANKFYEPWLDSRGSKEISVGPWRKGRWEHKFSGEVFDYKRVCTFQYPRTTHLWMGPPLAGVTQTQYGRVSHGRAVIGMTVEMNGIPYADVFAVEVRWVVSNVEDGVLEVEVGVAVDFKKSSMFKSQIKGGTIEETGAIHKGIYDSIVKGMKEGGMWEDKVEGGGGGRVEVRVVKGGMGEREVGMLVGGLGIVVLAVFVMLWWDLRAQRRLVAEVVRESREVREELGRLMEVMRGEGGSGGSVCL</sequence>
<accession>A0A9W7L7N2</accession>
<dbReference type="GO" id="GO:0016020">
    <property type="term" value="C:membrane"/>
    <property type="evidence" value="ECO:0007669"/>
    <property type="project" value="UniProtKB-SubCell"/>
</dbReference>
<organism evidence="8 9">
    <name type="scientific">Triparma columacea</name>
    <dbReference type="NCBI Taxonomy" id="722753"/>
    <lineage>
        <taxon>Eukaryota</taxon>
        <taxon>Sar</taxon>
        <taxon>Stramenopiles</taxon>
        <taxon>Ochrophyta</taxon>
        <taxon>Bolidophyceae</taxon>
        <taxon>Parmales</taxon>
        <taxon>Triparmaceae</taxon>
        <taxon>Triparma</taxon>
    </lineage>
</organism>
<feature type="domain" description="VASt" evidence="7">
    <location>
        <begin position="1062"/>
        <end position="1246"/>
    </location>
</feature>
<dbReference type="Gene3D" id="2.30.29.30">
    <property type="entry name" value="Pleckstrin-homology domain (PH domain)/Phosphotyrosine-binding domain (PTB)"/>
    <property type="match status" value="1"/>
</dbReference>
<evidence type="ECO:0000256" key="1">
    <source>
        <dbReference type="ARBA" id="ARBA00004370"/>
    </source>
</evidence>
<dbReference type="SUPFAM" id="SSF103657">
    <property type="entry name" value="BAR/IMD domain-like"/>
    <property type="match status" value="1"/>
</dbReference>
<evidence type="ECO:0000259" key="7">
    <source>
        <dbReference type="PROSITE" id="PS51778"/>
    </source>
</evidence>
<keyword evidence="3 6" id="KW-1133">Transmembrane helix</keyword>
<name>A0A9W7L7N2_9STRA</name>
<dbReference type="Pfam" id="PF16016">
    <property type="entry name" value="VASt"/>
    <property type="match status" value="1"/>
</dbReference>
<feature type="region of interest" description="Disordered" evidence="5">
    <location>
        <begin position="232"/>
        <end position="286"/>
    </location>
</feature>
<keyword evidence="2 6" id="KW-0812">Transmembrane</keyword>
<dbReference type="InterPro" id="IPR027267">
    <property type="entry name" value="AH/BAR_dom_sf"/>
</dbReference>
<dbReference type="InterPro" id="IPR031968">
    <property type="entry name" value="VASt"/>
</dbReference>
<proteinExistence type="predicted"/>
<dbReference type="PANTHER" id="PTHR47666">
    <property type="entry name" value="PROTEIN VASCULAR ASSOCIATED DEATH 1, CHLOROPLASTIC"/>
    <property type="match status" value="1"/>
</dbReference>
<reference evidence="9" key="1">
    <citation type="journal article" date="2023" name="Commun. Biol.">
        <title>Genome analysis of Parmales, the sister group of diatoms, reveals the evolutionary specialization of diatoms from phago-mixotrophs to photoautotrophs.</title>
        <authorList>
            <person name="Ban H."/>
            <person name="Sato S."/>
            <person name="Yoshikawa S."/>
            <person name="Yamada K."/>
            <person name="Nakamura Y."/>
            <person name="Ichinomiya M."/>
            <person name="Sato N."/>
            <person name="Blanc-Mathieu R."/>
            <person name="Endo H."/>
            <person name="Kuwata A."/>
            <person name="Ogata H."/>
        </authorList>
    </citation>
    <scope>NUCLEOTIDE SEQUENCE [LARGE SCALE GENOMIC DNA]</scope>
</reference>
<dbReference type="Proteomes" id="UP001165065">
    <property type="component" value="Unassembled WGS sequence"/>
</dbReference>
<feature type="compositionally biased region" description="Low complexity" evidence="5">
    <location>
        <begin position="248"/>
        <end position="275"/>
    </location>
</feature>
<evidence type="ECO:0000313" key="9">
    <source>
        <dbReference type="Proteomes" id="UP001165065"/>
    </source>
</evidence>
<dbReference type="EMBL" id="BRYA01000064">
    <property type="protein sequence ID" value="GMI36276.1"/>
    <property type="molecule type" value="Genomic_DNA"/>
</dbReference>
<feature type="region of interest" description="Disordered" evidence="5">
    <location>
        <begin position="873"/>
        <end position="904"/>
    </location>
</feature>
<feature type="compositionally biased region" description="Polar residues" evidence="5">
    <location>
        <begin position="276"/>
        <end position="286"/>
    </location>
</feature>
<evidence type="ECO:0000256" key="4">
    <source>
        <dbReference type="ARBA" id="ARBA00023136"/>
    </source>
</evidence>
<comment type="subcellular location">
    <subcellularLocation>
        <location evidence="1">Membrane</location>
    </subcellularLocation>
</comment>
<evidence type="ECO:0000256" key="2">
    <source>
        <dbReference type="ARBA" id="ARBA00022692"/>
    </source>
</evidence>
<feature type="transmembrane region" description="Helical" evidence="6">
    <location>
        <begin position="1270"/>
        <end position="1290"/>
    </location>
</feature>
<feature type="region of interest" description="Disordered" evidence="5">
    <location>
        <begin position="1023"/>
        <end position="1050"/>
    </location>
</feature>
<dbReference type="OrthoDB" id="200348at2759"/>
<gene>
    <name evidence="8" type="ORF">TrCOL_g11475</name>
</gene>
<dbReference type="PANTHER" id="PTHR47666:SF1">
    <property type="entry name" value="PROTEIN VASCULAR ASSOCIATED DEATH 1, CHLOROPLASTIC"/>
    <property type="match status" value="1"/>
</dbReference>
<dbReference type="InterPro" id="IPR011993">
    <property type="entry name" value="PH-like_dom_sf"/>
</dbReference>
<feature type="compositionally biased region" description="Acidic residues" evidence="5">
    <location>
        <begin position="1026"/>
        <end position="1050"/>
    </location>
</feature>
<keyword evidence="9" id="KW-1185">Reference proteome</keyword>
<evidence type="ECO:0000256" key="3">
    <source>
        <dbReference type="ARBA" id="ARBA00022989"/>
    </source>
</evidence>
<dbReference type="Gene3D" id="1.20.1270.60">
    <property type="entry name" value="Arfaptin homology (AH) domain/BAR domain"/>
    <property type="match status" value="1"/>
</dbReference>
<dbReference type="PROSITE" id="PS51778">
    <property type="entry name" value="VAST"/>
    <property type="match status" value="1"/>
</dbReference>
<evidence type="ECO:0000256" key="5">
    <source>
        <dbReference type="SAM" id="MobiDB-lite"/>
    </source>
</evidence>